<keyword evidence="1" id="KW-0614">Plasmid</keyword>
<gene>
    <name evidence="1" type="ORF">RGR602_PB00027</name>
</gene>
<dbReference type="HOGENOM" id="CLU_1601350_0_0_5"/>
<accession>A0A0B4X660</accession>
<geneLocation type="plasmid" evidence="1 2">
    <name>pRgalR602b</name>
</geneLocation>
<protein>
    <submittedName>
        <fullName evidence="1">Uncharacterized protein</fullName>
    </submittedName>
</protein>
<evidence type="ECO:0000313" key="2">
    <source>
        <dbReference type="Proteomes" id="UP000031368"/>
    </source>
</evidence>
<sequence length="166" mass="18548">MKLRRAIRFLMRKYMFLLLNRFEPTTPRNALAWSVAVVALPFQAAQAGQRPSGRPSATAKPAAFDCHHYFRHADQSAMSTSWYSLSDGRASVVKKFEFFSSSWTSVRRGTSVSFATLPCLPSLVDVSVLHIACRSPRRSPDIFPILRDRPLAARESCAMVALSTLP</sequence>
<proteinExistence type="predicted"/>
<dbReference type="KEGG" id="rga:RGR602_PB00027"/>
<reference evidence="1 2" key="1">
    <citation type="submission" date="2013-11" db="EMBL/GenBank/DDBJ databases">
        <title>Complete genome sequence of Rhizobium gallicum bv. gallicum R602.</title>
        <authorList>
            <person name="Bustos P."/>
            <person name="Santamaria R.I."/>
            <person name="Lozano L."/>
            <person name="Acosta J.L."/>
            <person name="Ormeno-Orrillo E."/>
            <person name="Rogel M.A."/>
            <person name="Romero D."/>
            <person name="Cevallos M.A."/>
            <person name="Martinez-Romero E."/>
            <person name="Gonzalez V."/>
        </authorList>
    </citation>
    <scope>NUCLEOTIDE SEQUENCE [LARGE SCALE GENOMIC DNA]</scope>
    <source>
        <strain evidence="1 2">R602</strain>
        <plasmid evidence="1 2">pRgalR602b</plasmid>
    </source>
</reference>
<keyword evidence="2" id="KW-1185">Reference proteome</keyword>
<evidence type="ECO:0000313" key="1">
    <source>
        <dbReference type="EMBL" id="AJD43569.1"/>
    </source>
</evidence>
<dbReference type="AlphaFoldDB" id="A0A0B4X660"/>
<name>A0A0B4X660_9HYPH</name>
<dbReference type="Proteomes" id="UP000031368">
    <property type="component" value="Plasmid pRgalR602b"/>
</dbReference>
<dbReference type="EMBL" id="CP006879">
    <property type="protein sequence ID" value="AJD43569.1"/>
    <property type="molecule type" value="Genomic_DNA"/>
</dbReference>
<organism evidence="1 2">
    <name type="scientific">Rhizobium gallicum bv. gallicum R602sp</name>
    <dbReference type="NCBI Taxonomy" id="1041138"/>
    <lineage>
        <taxon>Bacteria</taxon>
        <taxon>Pseudomonadati</taxon>
        <taxon>Pseudomonadota</taxon>
        <taxon>Alphaproteobacteria</taxon>
        <taxon>Hyphomicrobiales</taxon>
        <taxon>Rhizobiaceae</taxon>
        <taxon>Rhizobium/Agrobacterium group</taxon>
        <taxon>Rhizobium</taxon>
    </lineage>
</organism>